<dbReference type="PANTHER" id="PTHR20842">
    <property type="entry name" value="PROTEASE S51 ALPHA-ASPARTYL DIPEPTIDASE"/>
    <property type="match status" value="1"/>
</dbReference>
<reference evidence="5 6" key="1">
    <citation type="submission" date="2019-01" db="EMBL/GenBank/DDBJ databases">
        <title>Egibacter rhizosphaerae EGI 80759T.</title>
        <authorList>
            <person name="Chen D.-D."/>
            <person name="Tian Y."/>
            <person name="Jiao J.-Y."/>
            <person name="Zhang X.-T."/>
            <person name="Zhang Y.-G."/>
            <person name="Zhang Y."/>
            <person name="Xiao M."/>
            <person name="Shu W.-S."/>
            <person name="Li W.-J."/>
        </authorList>
    </citation>
    <scope>NUCLEOTIDE SEQUENCE [LARGE SCALE GENOMIC DNA]</scope>
    <source>
        <strain evidence="5 6">EGI 80759</strain>
    </source>
</reference>
<dbReference type="InterPro" id="IPR029062">
    <property type="entry name" value="Class_I_gatase-like"/>
</dbReference>
<dbReference type="Pfam" id="PF03575">
    <property type="entry name" value="Peptidase_S51"/>
    <property type="match status" value="1"/>
</dbReference>
<dbReference type="RefSeq" id="WP_131156813.1">
    <property type="nucleotide sequence ID" value="NZ_CP036402.1"/>
</dbReference>
<dbReference type="CDD" id="cd03146">
    <property type="entry name" value="GAT1_Peptidase_E"/>
    <property type="match status" value="1"/>
</dbReference>
<dbReference type="InterPro" id="IPR005320">
    <property type="entry name" value="Peptidase_S51"/>
</dbReference>
<evidence type="ECO:0000256" key="3">
    <source>
        <dbReference type="ARBA" id="ARBA00022801"/>
    </source>
</evidence>
<dbReference type="AlphaFoldDB" id="A0A411YKU8"/>
<dbReference type="SUPFAM" id="SSF52317">
    <property type="entry name" value="Class I glutamine amidotransferase-like"/>
    <property type="match status" value="1"/>
</dbReference>
<dbReference type="EMBL" id="CP036402">
    <property type="protein sequence ID" value="QBI21822.1"/>
    <property type="molecule type" value="Genomic_DNA"/>
</dbReference>
<evidence type="ECO:0000313" key="6">
    <source>
        <dbReference type="Proteomes" id="UP000291469"/>
    </source>
</evidence>
<gene>
    <name evidence="5" type="ORF">ER308_21185</name>
</gene>
<dbReference type="Gene3D" id="3.40.50.880">
    <property type="match status" value="1"/>
</dbReference>
<keyword evidence="2" id="KW-0645">Protease</keyword>
<name>A0A411YKU8_9ACTN</name>
<keyword evidence="3" id="KW-0378">Hydrolase</keyword>
<dbReference type="PANTHER" id="PTHR20842:SF0">
    <property type="entry name" value="ALPHA-ASPARTYL DIPEPTIDASE"/>
    <property type="match status" value="1"/>
</dbReference>
<keyword evidence="4" id="KW-0720">Serine protease</keyword>
<keyword evidence="6" id="KW-1185">Reference proteome</keyword>
<evidence type="ECO:0000256" key="1">
    <source>
        <dbReference type="ARBA" id="ARBA00006534"/>
    </source>
</evidence>
<dbReference type="Proteomes" id="UP000291469">
    <property type="component" value="Chromosome"/>
</dbReference>
<comment type="similarity">
    <text evidence="1">Belongs to the peptidase S51 family.</text>
</comment>
<evidence type="ECO:0000256" key="2">
    <source>
        <dbReference type="ARBA" id="ARBA00022670"/>
    </source>
</evidence>
<proteinExistence type="inferred from homology"/>
<sequence length="234" mass="24908">MRRGQVIALGGGGFSTDPDDPTLDDYVLAQADRDHPRVGFLPTASGDAPDYVQRFHAGFAGRCAASHLRLFSPPSAEPERWIAAQDVIYVGGGSTANLLAVWRVHGVDRLLAAAHDRGAVLCGISAGAMCWFEAGITDSFGPLAPLHDGLGILAGSCTPHYDGEAERRPALHRALAEGLPAGYAIDDGAAAHFVDRRLHQCVTSRRNAAVHWVEHAQGRVREQRLGTTALVASY</sequence>
<evidence type="ECO:0000256" key="4">
    <source>
        <dbReference type="ARBA" id="ARBA00022825"/>
    </source>
</evidence>
<accession>A0A411YKU8</accession>
<dbReference type="OrthoDB" id="9778515at2"/>
<dbReference type="GO" id="GO:0006508">
    <property type="term" value="P:proteolysis"/>
    <property type="evidence" value="ECO:0007669"/>
    <property type="project" value="UniProtKB-KW"/>
</dbReference>
<dbReference type="GO" id="GO:0008236">
    <property type="term" value="F:serine-type peptidase activity"/>
    <property type="evidence" value="ECO:0007669"/>
    <property type="project" value="UniProtKB-KW"/>
</dbReference>
<protein>
    <submittedName>
        <fullName evidence="5">Peptidase E</fullName>
    </submittedName>
</protein>
<organism evidence="5 6">
    <name type="scientific">Egibacter rhizosphaerae</name>
    <dbReference type="NCBI Taxonomy" id="1670831"/>
    <lineage>
        <taxon>Bacteria</taxon>
        <taxon>Bacillati</taxon>
        <taxon>Actinomycetota</taxon>
        <taxon>Nitriliruptoria</taxon>
        <taxon>Egibacterales</taxon>
        <taxon>Egibacteraceae</taxon>
        <taxon>Egibacter</taxon>
    </lineage>
</organism>
<dbReference type="KEGG" id="erz:ER308_21185"/>
<evidence type="ECO:0000313" key="5">
    <source>
        <dbReference type="EMBL" id="QBI21822.1"/>
    </source>
</evidence>